<organism evidence="2 3">
    <name type="scientific">Littorina saxatilis</name>
    <dbReference type="NCBI Taxonomy" id="31220"/>
    <lineage>
        <taxon>Eukaryota</taxon>
        <taxon>Metazoa</taxon>
        <taxon>Spiralia</taxon>
        <taxon>Lophotrochozoa</taxon>
        <taxon>Mollusca</taxon>
        <taxon>Gastropoda</taxon>
        <taxon>Caenogastropoda</taxon>
        <taxon>Littorinimorpha</taxon>
        <taxon>Littorinoidea</taxon>
        <taxon>Littorinidae</taxon>
        <taxon>Littorina</taxon>
    </lineage>
</organism>
<gene>
    <name evidence="2" type="ORF">V1264_013282</name>
</gene>
<sequence>MESQIMMMSAVLLAVLVTCCSALPSDNSVLQTSGLSAEKRPKYMDTRDLDIFKYMLMSSIRELVEDGQVNPGVLTSGEEEPQGEMKGVAKRMQYMGICMRRRQNTFIPYPCLRSGRR</sequence>
<dbReference type="EMBL" id="JBAMIC010000003">
    <property type="protein sequence ID" value="KAK7109196.1"/>
    <property type="molecule type" value="Genomic_DNA"/>
</dbReference>
<keyword evidence="1" id="KW-0732">Signal</keyword>
<reference evidence="2 3" key="1">
    <citation type="submission" date="2024-02" db="EMBL/GenBank/DDBJ databases">
        <title>Chromosome-scale genome assembly of the rough periwinkle Littorina saxatilis.</title>
        <authorList>
            <person name="De Jode A."/>
            <person name="Faria R."/>
            <person name="Formenti G."/>
            <person name="Sims Y."/>
            <person name="Smith T.P."/>
            <person name="Tracey A."/>
            <person name="Wood J.M.D."/>
            <person name="Zagrodzka Z.B."/>
            <person name="Johannesson K."/>
            <person name="Butlin R.K."/>
            <person name="Leder E.H."/>
        </authorList>
    </citation>
    <scope>NUCLEOTIDE SEQUENCE [LARGE SCALE GENOMIC DNA]</scope>
    <source>
        <strain evidence="2">Snail1</strain>
        <tissue evidence="2">Muscle</tissue>
    </source>
</reference>
<comment type="caution">
    <text evidence="2">The sequence shown here is derived from an EMBL/GenBank/DDBJ whole genome shotgun (WGS) entry which is preliminary data.</text>
</comment>
<feature type="signal peptide" evidence="1">
    <location>
        <begin position="1"/>
        <end position="22"/>
    </location>
</feature>
<dbReference type="Proteomes" id="UP001374579">
    <property type="component" value="Unassembled WGS sequence"/>
</dbReference>
<name>A0AAN9BMU4_9CAEN</name>
<keyword evidence="3" id="KW-1185">Reference proteome</keyword>
<evidence type="ECO:0000256" key="1">
    <source>
        <dbReference type="SAM" id="SignalP"/>
    </source>
</evidence>
<evidence type="ECO:0000313" key="3">
    <source>
        <dbReference type="Proteomes" id="UP001374579"/>
    </source>
</evidence>
<accession>A0AAN9BMU4</accession>
<dbReference type="AlphaFoldDB" id="A0AAN9BMU4"/>
<evidence type="ECO:0000313" key="2">
    <source>
        <dbReference type="EMBL" id="KAK7109196.1"/>
    </source>
</evidence>
<proteinExistence type="predicted"/>
<protein>
    <submittedName>
        <fullName evidence="2">Uncharacterized protein</fullName>
    </submittedName>
</protein>
<feature type="chain" id="PRO_5043001190" evidence="1">
    <location>
        <begin position="23"/>
        <end position="117"/>
    </location>
</feature>